<evidence type="ECO:0000313" key="13">
    <source>
        <dbReference type="EMBL" id="EGT43151.1"/>
    </source>
</evidence>
<dbReference type="GO" id="GO:0017147">
    <property type="term" value="F:Wnt-protein binding"/>
    <property type="evidence" value="ECO:0007669"/>
    <property type="project" value="TreeGrafter"/>
</dbReference>
<comment type="subcellular location">
    <subcellularLocation>
        <location evidence="1">Membrane</location>
        <topology evidence="1">Multi-pass membrane protein</topology>
    </subcellularLocation>
</comment>
<keyword evidence="5 12" id="KW-1133">Transmembrane helix</keyword>
<keyword evidence="4 12" id="KW-0812">Transmembrane</keyword>
<evidence type="ECO:0000313" key="14">
    <source>
        <dbReference type="Proteomes" id="UP000008068"/>
    </source>
</evidence>
<evidence type="ECO:0000256" key="3">
    <source>
        <dbReference type="ARBA" id="ARBA00022687"/>
    </source>
</evidence>
<proteinExistence type="inferred from homology"/>
<evidence type="ECO:0000256" key="8">
    <source>
        <dbReference type="ARBA" id="ARBA00038269"/>
    </source>
</evidence>
<dbReference type="GO" id="GO:0045167">
    <property type="term" value="P:asymmetric protein localization involved in cell fate determination"/>
    <property type="evidence" value="ECO:0007669"/>
    <property type="project" value="EnsemblMetazoa"/>
</dbReference>
<dbReference type="HOGENOM" id="CLU_619997_0_0_1"/>
<evidence type="ECO:0000256" key="5">
    <source>
        <dbReference type="ARBA" id="ARBA00022989"/>
    </source>
</evidence>
<organism evidence="14">
    <name type="scientific">Caenorhabditis brenneri</name>
    <name type="common">Nematode worm</name>
    <dbReference type="NCBI Taxonomy" id="135651"/>
    <lineage>
        <taxon>Eukaryota</taxon>
        <taxon>Metazoa</taxon>
        <taxon>Ecdysozoa</taxon>
        <taxon>Nematoda</taxon>
        <taxon>Chromadorea</taxon>
        <taxon>Rhabditida</taxon>
        <taxon>Rhabditina</taxon>
        <taxon>Rhabditomorpha</taxon>
        <taxon>Rhabditoidea</taxon>
        <taxon>Rhabditidae</taxon>
        <taxon>Peloderinae</taxon>
        <taxon>Caenorhabditis</taxon>
    </lineage>
</organism>
<dbReference type="InParanoid" id="G0MSU3"/>
<dbReference type="InterPro" id="IPR049941">
    <property type="entry name" value="LPLAT_7/PORCN-like"/>
</dbReference>
<feature type="transmembrane region" description="Helical" evidence="12">
    <location>
        <begin position="417"/>
        <end position="440"/>
    </location>
</feature>
<dbReference type="EC" id="2.3.1.250" evidence="9"/>
<keyword evidence="6 12" id="KW-0472">Membrane</keyword>
<dbReference type="OMA" id="NMTFSAM"/>
<feature type="transmembrane region" description="Helical" evidence="12">
    <location>
        <begin position="304"/>
        <end position="322"/>
    </location>
</feature>
<feature type="transmembrane region" description="Helical" evidence="12">
    <location>
        <begin position="383"/>
        <end position="405"/>
    </location>
</feature>
<dbReference type="eggNOG" id="KOG4312">
    <property type="taxonomic scope" value="Eukaryota"/>
</dbReference>
<feature type="transmembrane region" description="Helical" evidence="12">
    <location>
        <begin position="328"/>
        <end position="346"/>
    </location>
</feature>
<dbReference type="GO" id="GO:0001714">
    <property type="term" value="P:endodermal cell fate specification"/>
    <property type="evidence" value="ECO:0007669"/>
    <property type="project" value="EnsemblMetazoa"/>
</dbReference>
<evidence type="ECO:0000256" key="12">
    <source>
        <dbReference type="SAM" id="Phobius"/>
    </source>
</evidence>
<keyword evidence="7" id="KW-0012">Acyltransferase</keyword>
<dbReference type="GO" id="GO:0009786">
    <property type="term" value="P:regulation of asymmetric cell division"/>
    <property type="evidence" value="ECO:0007669"/>
    <property type="project" value="EnsemblMetazoa"/>
</dbReference>
<dbReference type="GO" id="GO:0061355">
    <property type="term" value="P:Wnt protein secretion"/>
    <property type="evidence" value="ECO:0007669"/>
    <property type="project" value="TreeGrafter"/>
</dbReference>
<feature type="transmembrane region" description="Helical" evidence="12">
    <location>
        <begin position="204"/>
        <end position="228"/>
    </location>
</feature>
<feature type="transmembrane region" description="Helical" evidence="12">
    <location>
        <begin position="248"/>
        <end position="272"/>
    </location>
</feature>
<dbReference type="GO" id="GO:0060070">
    <property type="term" value="P:canonical Wnt signaling pathway"/>
    <property type="evidence" value="ECO:0007669"/>
    <property type="project" value="EnsemblMetazoa"/>
</dbReference>
<evidence type="ECO:0000256" key="11">
    <source>
        <dbReference type="ARBA" id="ARBA00047978"/>
    </source>
</evidence>
<feature type="transmembrane region" description="Helical" evidence="12">
    <location>
        <begin position="27"/>
        <end position="45"/>
    </location>
</feature>
<evidence type="ECO:0000256" key="7">
    <source>
        <dbReference type="ARBA" id="ARBA00023315"/>
    </source>
</evidence>
<evidence type="ECO:0000256" key="1">
    <source>
        <dbReference type="ARBA" id="ARBA00004141"/>
    </source>
</evidence>
<dbReference type="InterPro" id="IPR004299">
    <property type="entry name" value="MBOAT_fam"/>
</dbReference>
<feature type="transmembrane region" description="Helical" evidence="12">
    <location>
        <begin position="81"/>
        <end position="97"/>
    </location>
</feature>
<gene>
    <name evidence="13" type="primary">Cbn-mom-1</name>
    <name evidence="13" type="ORF">CAEBREN_24757</name>
</gene>
<comment type="similarity">
    <text evidence="8">Belongs to the membrane-bound acyltransferase family. Porcupine subfamily.</text>
</comment>
<dbReference type="AlphaFoldDB" id="G0MSU3"/>
<dbReference type="GO" id="GO:0034514">
    <property type="term" value="P:mitochondrial unfolded protein response"/>
    <property type="evidence" value="ECO:0007669"/>
    <property type="project" value="EnsemblMetazoa"/>
</dbReference>
<feature type="transmembrane region" description="Helical" evidence="12">
    <location>
        <begin position="57"/>
        <end position="75"/>
    </location>
</feature>
<feature type="transmembrane region" description="Helical" evidence="12">
    <location>
        <begin position="162"/>
        <end position="183"/>
    </location>
</feature>
<reference evidence="14" key="1">
    <citation type="submission" date="2011-07" db="EMBL/GenBank/DDBJ databases">
        <authorList>
            <consortium name="Caenorhabditis brenneri Sequencing and Analysis Consortium"/>
            <person name="Wilson R.K."/>
        </authorList>
    </citation>
    <scope>NUCLEOTIDE SEQUENCE [LARGE SCALE GENOMIC DNA]</scope>
    <source>
        <strain evidence="14">PB2801</strain>
    </source>
</reference>
<evidence type="ECO:0000256" key="9">
    <source>
        <dbReference type="ARBA" id="ARBA00038867"/>
    </source>
</evidence>
<keyword evidence="14" id="KW-1185">Reference proteome</keyword>
<keyword evidence="3" id="KW-0879">Wnt signaling pathway</keyword>
<dbReference type="GO" id="GO:0060069">
    <property type="term" value="P:Wnt signaling pathway, regulating spindle positioning"/>
    <property type="evidence" value="ECO:0007669"/>
    <property type="project" value="EnsemblMetazoa"/>
</dbReference>
<evidence type="ECO:0000256" key="6">
    <source>
        <dbReference type="ARBA" id="ARBA00023136"/>
    </source>
</evidence>
<evidence type="ECO:0000256" key="10">
    <source>
        <dbReference type="ARBA" id="ARBA00040371"/>
    </source>
</evidence>
<accession>G0MSU3</accession>
<dbReference type="GO" id="GO:1990698">
    <property type="term" value="F:palmitoleoyltransferase activity"/>
    <property type="evidence" value="ECO:0007669"/>
    <property type="project" value="UniProtKB-EC"/>
</dbReference>
<protein>
    <recommendedName>
        <fullName evidence="10">Protein-serine O-palmitoleoyltransferase porcupine</fullName>
        <ecNumber evidence="9">2.3.1.250</ecNumber>
    </recommendedName>
</protein>
<dbReference type="GO" id="GO:0016020">
    <property type="term" value="C:membrane"/>
    <property type="evidence" value="ECO:0007669"/>
    <property type="project" value="UniProtKB-SubCell"/>
</dbReference>
<dbReference type="EMBL" id="GL379810">
    <property type="protein sequence ID" value="EGT43151.1"/>
    <property type="molecule type" value="Genomic_DNA"/>
</dbReference>
<feature type="transmembrane region" description="Helical" evidence="12">
    <location>
        <begin position="131"/>
        <end position="150"/>
    </location>
</feature>
<evidence type="ECO:0000256" key="4">
    <source>
        <dbReference type="ARBA" id="ARBA00022692"/>
    </source>
</evidence>
<dbReference type="Pfam" id="PF03062">
    <property type="entry name" value="MBOAT"/>
    <property type="match status" value="1"/>
</dbReference>
<dbReference type="STRING" id="135651.G0MSU3"/>
<comment type="catalytic activity">
    <reaction evidence="11">
        <text>[Wnt protein]-L-serine + (9Z)-hexadecenoyl-CoA = [Wnt protein]-O-(9Z)-hexadecenoyl-L-serine + CoA</text>
        <dbReference type="Rhea" id="RHEA:45336"/>
        <dbReference type="Rhea" id="RHEA-COMP:11170"/>
        <dbReference type="Rhea" id="RHEA-COMP:11171"/>
        <dbReference type="ChEBI" id="CHEBI:29999"/>
        <dbReference type="ChEBI" id="CHEBI:57287"/>
        <dbReference type="ChEBI" id="CHEBI:61540"/>
        <dbReference type="ChEBI" id="CHEBI:85189"/>
        <dbReference type="EC" id="2.3.1.250"/>
    </reaction>
</comment>
<sequence length="444" mass="50406">MDQLQEFDPLGPDSYEEGNGERCASQVASGSIQIIASLSLLVLVFKALKYLRIPLEIRVYIHIAAGTLTVAYFSPNKLETAIIYSIFSVITLGFVMLRKANGYMVLAGNIGLLIFCQNICEHSGQSGYFMAIRGILMMHIMRLTTVAFGAQGAREKIKFEEFALYVEYIYFPPFLVFGPYLTLEQFIKMRRRRWTRLENEIGKAALATMGIFVGVTFAVISSCQFEFYEPTSQFVEDALVALSFRYSHYFICLTTQAFVLLLGSDVSVANPLKVEFPRSMLQVVNEWNKPFHTFLRDNVFKRNFFNITALNVLLTFAVSSLLHAIDLQMTATLLALGFIAYSETVFRKRLSSRFSMCVGAKPCTLRAARLICRHQHNSNSKRVVIINSLFLILSMYHLVFTGMTFTDQHSAGGYPFFHAWAIWGTHYYASFVISFVFLILSKLM</sequence>
<dbReference type="OrthoDB" id="5968863at2759"/>
<dbReference type="PANTHER" id="PTHR13906:SF12">
    <property type="entry name" value="PROTEIN-SERINE O-PALMITOLEOYLTRANSFERASE PORCUPINE"/>
    <property type="match status" value="1"/>
</dbReference>
<dbReference type="GO" id="GO:0048557">
    <property type="term" value="P:embryonic digestive tract morphogenesis"/>
    <property type="evidence" value="ECO:0007669"/>
    <property type="project" value="EnsemblMetazoa"/>
</dbReference>
<keyword evidence="2" id="KW-0808">Transferase</keyword>
<dbReference type="FunCoup" id="G0MSU3">
    <property type="interactions" value="989"/>
</dbReference>
<evidence type="ECO:0000256" key="2">
    <source>
        <dbReference type="ARBA" id="ARBA00022679"/>
    </source>
</evidence>
<name>G0MSU3_CAEBE</name>
<dbReference type="Proteomes" id="UP000008068">
    <property type="component" value="Unassembled WGS sequence"/>
</dbReference>
<dbReference type="GO" id="GO:0009792">
    <property type="term" value="P:embryo development ending in birth or egg hatching"/>
    <property type="evidence" value="ECO:0007669"/>
    <property type="project" value="EnsemblMetazoa"/>
</dbReference>
<dbReference type="PANTHER" id="PTHR13906">
    <property type="entry name" value="PORCUPINE"/>
    <property type="match status" value="1"/>
</dbReference>
<dbReference type="GO" id="GO:0070986">
    <property type="term" value="P:left/right axis specification"/>
    <property type="evidence" value="ECO:0007669"/>
    <property type="project" value="EnsemblMetazoa"/>
</dbReference>
<dbReference type="GO" id="GO:0005783">
    <property type="term" value="C:endoplasmic reticulum"/>
    <property type="evidence" value="ECO:0007669"/>
    <property type="project" value="TreeGrafter"/>
</dbReference>
<dbReference type="GO" id="GO:0030258">
    <property type="term" value="P:lipid modification"/>
    <property type="evidence" value="ECO:0007669"/>
    <property type="project" value="TreeGrafter"/>
</dbReference>